<accession>A0A5C7T583</accession>
<gene>
    <name evidence="11" type="ORF">E6Q80_03455</name>
</gene>
<feature type="domain" description="Tetrapyrrole biosynthesis uroporphyrinogen III synthase" evidence="10">
    <location>
        <begin position="25"/>
        <end position="237"/>
    </location>
</feature>
<evidence type="ECO:0000256" key="4">
    <source>
        <dbReference type="ARBA" id="ARBA00023239"/>
    </source>
</evidence>
<dbReference type="PANTHER" id="PTHR38042:SF1">
    <property type="entry name" value="UROPORPHYRINOGEN-III SYNTHASE, CHLOROPLASTIC"/>
    <property type="match status" value="1"/>
</dbReference>
<dbReference type="Gene3D" id="3.40.50.10090">
    <property type="match status" value="2"/>
</dbReference>
<evidence type="ECO:0000256" key="5">
    <source>
        <dbReference type="ARBA" id="ARBA00023244"/>
    </source>
</evidence>
<comment type="caution">
    <text evidence="11">The sequence shown here is derived from an EMBL/GenBank/DDBJ whole genome shotgun (WGS) entry which is preliminary data.</text>
</comment>
<dbReference type="GO" id="GO:0006782">
    <property type="term" value="P:protoporphyrinogen IX biosynthetic process"/>
    <property type="evidence" value="ECO:0007669"/>
    <property type="project" value="UniProtKB-UniRule"/>
</dbReference>
<evidence type="ECO:0000256" key="3">
    <source>
        <dbReference type="ARBA" id="ARBA00013109"/>
    </source>
</evidence>
<keyword evidence="4 9" id="KW-0456">Lyase</keyword>
<evidence type="ECO:0000313" key="11">
    <source>
        <dbReference type="EMBL" id="TXH90436.1"/>
    </source>
</evidence>
<dbReference type="AlphaFoldDB" id="A0A5C7T583"/>
<dbReference type="Pfam" id="PF02602">
    <property type="entry name" value="HEM4"/>
    <property type="match status" value="1"/>
</dbReference>
<dbReference type="SUPFAM" id="SSF69618">
    <property type="entry name" value="HemD-like"/>
    <property type="match status" value="1"/>
</dbReference>
<dbReference type="PANTHER" id="PTHR38042">
    <property type="entry name" value="UROPORPHYRINOGEN-III SYNTHASE, CHLOROPLASTIC"/>
    <property type="match status" value="1"/>
</dbReference>
<name>A0A5C7T583_THASP</name>
<evidence type="ECO:0000256" key="8">
    <source>
        <dbReference type="ARBA" id="ARBA00048617"/>
    </source>
</evidence>
<comment type="pathway">
    <text evidence="1 9">Porphyrin-containing compound metabolism; protoporphyrin-IX biosynthesis; coproporphyrinogen-III from 5-aminolevulinate: step 3/4.</text>
</comment>
<dbReference type="InterPro" id="IPR003754">
    <property type="entry name" value="4pyrrol_synth_uPrphyn_synth"/>
</dbReference>
<protein>
    <recommendedName>
        <fullName evidence="7 9">Uroporphyrinogen-III synthase</fullName>
        <ecNumber evidence="3 9">4.2.1.75</ecNumber>
    </recommendedName>
</protein>
<organism evidence="11 12">
    <name type="scientific">Thauera aminoaromatica</name>
    <dbReference type="NCBI Taxonomy" id="164330"/>
    <lineage>
        <taxon>Bacteria</taxon>
        <taxon>Pseudomonadati</taxon>
        <taxon>Pseudomonadota</taxon>
        <taxon>Betaproteobacteria</taxon>
        <taxon>Rhodocyclales</taxon>
        <taxon>Zoogloeaceae</taxon>
        <taxon>Thauera</taxon>
    </lineage>
</organism>
<comment type="catalytic activity">
    <reaction evidence="8 9">
        <text>hydroxymethylbilane = uroporphyrinogen III + H2O</text>
        <dbReference type="Rhea" id="RHEA:18965"/>
        <dbReference type="ChEBI" id="CHEBI:15377"/>
        <dbReference type="ChEBI" id="CHEBI:57308"/>
        <dbReference type="ChEBI" id="CHEBI:57845"/>
        <dbReference type="EC" id="4.2.1.75"/>
    </reaction>
</comment>
<dbReference type="CDD" id="cd06578">
    <property type="entry name" value="HemD"/>
    <property type="match status" value="1"/>
</dbReference>
<dbReference type="InterPro" id="IPR039793">
    <property type="entry name" value="UROS/Hem4"/>
</dbReference>
<dbReference type="GO" id="GO:0006780">
    <property type="term" value="P:uroporphyrinogen III biosynthetic process"/>
    <property type="evidence" value="ECO:0007669"/>
    <property type="project" value="UniProtKB-UniRule"/>
</dbReference>
<dbReference type="Proteomes" id="UP000321192">
    <property type="component" value="Unassembled WGS sequence"/>
</dbReference>
<reference evidence="11 12" key="1">
    <citation type="submission" date="2018-09" db="EMBL/GenBank/DDBJ databases">
        <title>Metagenome Assembled Genomes from an Advanced Water Purification Facility.</title>
        <authorList>
            <person name="Stamps B.W."/>
            <person name="Spear J.R."/>
        </authorList>
    </citation>
    <scope>NUCLEOTIDE SEQUENCE [LARGE SCALE GENOMIC DNA]</scope>
    <source>
        <strain evidence="11">Bin_27_1</strain>
    </source>
</reference>
<dbReference type="EMBL" id="SSFD01000047">
    <property type="protein sequence ID" value="TXH90436.1"/>
    <property type="molecule type" value="Genomic_DNA"/>
</dbReference>
<evidence type="ECO:0000256" key="9">
    <source>
        <dbReference type="RuleBase" id="RU366031"/>
    </source>
</evidence>
<evidence type="ECO:0000256" key="6">
    <source>
        <dbReference type="ARBA" id="ARBA00037589"/>
    </source>
</evidence>
<dbReference type="UniPathway" id="UPA00251">
    <property type="reaction ID" value="UER00320"/>
</dbReference>
<comment type="function">
    <text evidence="6 9">Catalyzes cyclization of the linear tetrapyrrole, hydroxymethylbilane, to the macrocyclic uroporphyrinogen III.</text>
</comment>
<evidence type="ECO:0000256" key="7">
    <source>
        <dbReference type="ARBA" id="ARBA00040167"/>
    </source>
</evidence>
<evidence type="ECO:0000313" key="12">
    <source>
        <dbReference type="Proteomes" id="UP000321192"/>
    </source>
</evidence>
<dbReference type="EC" id="4.2.1.75" evidence="3 9"/>
<dbReference type="InterPro" id="IPR036108">
    <property type="entry name" value="4pyrrol_syn_uPrphyn_synt_sf"/>
</dbReference>
<evidence type="ECO:0000259" key="10">
    <source>
        <dbReference type="Pfam" id="PF02602"/>
    </source>
</evidence>
<evidence type="ECO:0000256" key="2">
    <source>
        <dbReference type="ARBA" id="ARBA00008133"/>
    </source>
</evidence>
<keyword evidence="5 9" id="KW-0627">Porphyrin biosynthesis</keyword>
<comment type="similarity">
    <text evidence="2 9">Belongs to the uroporphyrinogen-III synthase family.</text>
</comment>
<evidence type="ECO:0000256" key="1">
    <source>
        <dbReference type="ARBA" id="ARBA00004772"/>
    </source>
</evidence>
<proteinExistence type="inferred from homology"/>
<dbReference type="RefSeq" id="WP_276656916.1">
    <property type="nucleotide sequence ID" value="NZ_SSFD01000047.1"/>
</dbReference>
<sequence>MGGQPLTGRSIVVTRPAGQADGLCAALEALGAEPLCFPLLTIAPVADPAPLQAMARRLGEFSLAFFVSPNAVRFALDAMLPVAPWPAGLKVATVGKGSEAALAERGFTGVIAPSIGFDSESVLALPAFQADAVAGRRVLVLRGDGGRDLLGDTLTARGARVEYLTCYHRGGPADDPALLVERARAGRLDALTLTSSEGVAHLLALPGVDMLKAVPVFVPHPRIAAAAEEGGFAQVVLTGPGDRGLIDGLAAHFAAGKPSAYPG</sequence>
<dbReference type="GO" id="GO:0004852">
    <property type="term" value="F:uroporphyrinogen-III synthase activity"/>
    <property type="evidence" value="ECO:0007669"/>
    <property type="project" value="UniProtKB-UniRule"/>
</dbReference>